<reference evidence="1 2" key="1">
    <citation type="journal article" date="2024" name="Science">
        <title>Giant polyketide synthase enzymes in the biosynthesis of giant marine polyether toxins.</title>
        <authorList>
            <person name="Fallon T.R."/>
            <person name="Shende V.V."/>
            <person name="Wierzbicki I.H."/>
            <person name="Pendleton A.L."/>
            <person name="Watervoot N.F."/>
            <person name="Auber R.P."/>
            <person name="Gonzalez D.J."/>
            <person name="Wisecaver J.H."/>
            <person name="Moore B.S."/>
        </authorList>
    </citation>
    <scope>NUCLEOTIDE SEQUENCE [LARGE SCALE GENOMIC DNA]</scope>
    <source>
        <strain evidence="1 2">12B1</strain>
    </source>
</reference>
<comment type="caution">
    <text evidence="1">The sequence shown here is derived from an EMBL/GenBank/DDBJ whole genome shotgun (WGS) entry which is preliminary data.</text>
</comment>
<dbReference type="AlphaFoldDB" id="A0AB34IRE2"/>
<proteinExistence type="predicted"/>
<accession>A0AB34IRE2</accession>
<sequence length="88" mass="10162">MKRQISLSLSNPRTMSHAMSDQTFADVKEILLSQSSVKDIVISINAEYWGTDWAEHEADRQEYEGVIAKWKTGDKTQLKVFFFFFLGI</sequence>
<gene>
    <name evidence="1" type="ORF">AB1Y20_012181</name>
</gene>
<dbReference type="EMBL" id="JBGBPQ010000021">
    <property type="protein sequence ID" value="KAL1503708.1"/>
    <property type="molecule type" value="Genomic_DNA"/>
</dbReference>
<name>A0AB34IRE2_PRYPA</name>
<organism evidence="1 2">
    <name type="scientific">Prymnesium parvum</name>
    <name type="common">Toxic golden alga</name>
    <dbReference type="NCBI Taxonomy" id="97485"/>
    <lineage>
        <taxon>Eukaryota</taxon>
        <taxon>Haptista</taxon>
        <taxon>Haptophyta</taxon>
        <taxon>Prymnesiophyceae</taxon>
        <taxon>Prymnesiales</taxon>
        <taxon>Prymnesiaceae</taxon>
        <taxon>Prymnesium</taxon>
    </lineage>
</organism>
<evidence type="ECO:0000313" key="1">
    <source>
        <dbReference type="EMBL" id="KAL1503708.1"/>
    </source>
</evidence>
<evidence type="ECO:0000313" key="2">
    <source>
        <dbReference type="Proteomes" id="UP001515480"/>
    </source>
</evidence>
<dbReference type="Proteomes" id="UP001515480">
    <property type="component" value="Unassembled WGS sequence"/>
</dbReference>
<keyword evidence="2" id="KW-1185">Reference proteome</keyword>
<protein>
    <submittedName>
        <fullName evidence="1">Uncharacterized protein</fullName>
    </submittedName>
</protein>